<feature type="signal peptide" evidence="1">
    <location>
        <begin position="1"/>
        <end position="27"/>
    </location>
</feature>
<sequence length="224" mass="21667">MGTATGAFLTAAITPLAPLAAAPPARAGVLDMIIDPLLQPVISAASQAALEGINAGTAALESVTAGTTAAVDGLSAGASAAAFDGIHTAALEGITNSINASVAAFNAGALNSAFEGVHASAAAALNVGGLSAAVSAAESPRAALNSLVYGAFDNFYTAIYTGGQDWIASPTGQSVDGVINAPFVDLFGRDLIGNGVNGFTGPNTSLIGSTGLTGNLQNGGFLFG</sequence>
<protein>
    <recommendedName>
        <fullName evidence="4">PE domain-containing protein</fullName>
    </recommendedName>
</protein>
<gene>
    <name evidence="2" type="ORF">BST29_24670</name>
</gene>
<comment type="caution">
    <text evidence="2">The sequence shown here is derived from an EMBL/GenBank/DDBJ whole genome shotgun (WGS) entry which is preliminary data.</text>
</comment>
<name>A0ABX3SJQ8_MYCMA</name>
<feature type="chain" id="PRO_5046090380" description="PE domain-containing protein" evidence="1">
    <location>
        <begin position="28"/>
        <end position="224"/>
    </location>
</feature>
<feature type="non-terminal residue" evidence="2">
    <location>
        <position position="224"/>
    </location>
</feature>
<keyword evidence="1" id="KW-0732">Signal</keyword>
<accession>A0ABX3SJQ8</accession>
<dbReference type="Proteomes" id="UP000243140">
    <property type="component" value="Unassembled WGS sequence"/>
</dbReference>
<reference evidence="2 3" key="1">
    <citation type="submission" date="2017-02" db="EMBL/GenBank/DDBJ databases">
        <title>The new phylogeny of genus Mycobacterium.</title>
        <authorList>
            <person name="Tortoli E."/>
            <person name="Trovato A."/>
            <person name="Cirillo D.M."/>
        </authorList>
    </citation>
    <scope>NUCLEOTIDE SEQUENCE [LARGE SCALE GENOMIC DNA]</scope>
    <source>
        <strain evidence="2 3">IP1130001</strain>
    </source>
</reference>
<evidence type="ECO:0008006" key="4">
    <source>
        <dbReference type="Google" id="ProtNLM"/>
    </source>
</evidence>
<evidence type="ECO:0000313" key="3">
    <source>
        <dbReference type="Proteomes" id="UP000243140"/>
    </source>
</evidence>
<proteinExistence type="predicted"/>
<dbReference type="EMBL" id="MVHV01000091">
    <property type="protein sequence ID" value="ORA75510.1"/>
    <property type="molecule type" value="Genomic_DNA"/>
</dbReference>
<evidence type="ECO:0000313" key="2">
    <source>
        <dbReference type="EMBL" id="ORA75510.1"/>
    </source>
</evidence>
<organism evidence="2 3">
    <name type="scientific">Mycobacterium malmoense</name>
    <dbReference type="NCBI Taxonomy" id="1780"/>
    <lineage>
        <taxon>Bacteria</taxon>
        <taxon>Bacillati</taxon>
        <taxon>Actinomycetota</taxon>
        <taxon>Actinomycetes</taxon>
        <taxon>Mycobacteriales</taxon>
        <taxon>Mycobacteriaceae</taxon>
        <taxon>Mycobacterium</taxon>
    </lineage>
</organism>
<keyword evidence="3" id="KW-1185">Reference proteome</keyword>
<evidence type="ECO:0000256" key="1">
    <source>
        <dbReference type="SAM" id="SignalP"/>
    </source>
</evidence>